<dbReference type="InterPro" id="IPR010131">
    <property type="entry name" value="MdtP/NodT-like"/>
</dbReference>
<accession>A0A518BM12</accession>
<dbReference type="KEGG" id="pbap:Pla133_31050"/>
<dbReference type="InterPro" id="IPR003423">
    <property type="entry name" value="OMP_efflux"/>
</dbReference>
<dbReference type="Proteomes" id="UP000316921">
    <property type="component" value="Chromosome"/>
</dbReference>
<sequence>MSAPTRLVAGLAGCIAALSGPGCKAVDPRADFDRARALIEARSGGEAAYDPGSRALSVEELDAVLLDGLTLEEARRLALVNNRELQAAFQSIGMAHADWVQAQLLSNPSLALLMRFPTDGGRSLFEATLGFGLLELWRIPAAQEAAQRELEATVLEIARRAGEGLADAEQAYFAAVAADALRRVSAQSLELAERSAAAVEELYAAGAADALAVSLAHGPVLYAQLQVETARIEAAQARRELAKHLSLLRPVEGLALVTPLPAQVEGELDAERLVATAVEQRLDLQALELSIAAQERRVAAERRRGLGDAEVGLSTEIEEGASGALLGPALNLSLPIFDQNQAQVSRAEFELTQLVKLRDAAWVEVAQDVRSAVDRLASARRSLSVNRGRLTPQVQASLALVARAREVGEGSLLTQLELERQLLDSRRAEIVLELEAAAAATELERVTGARIARLP</sequence>
<dbReference type="Pfam" id="PF02321">
    <property type="entry name" value="OEP"/>
    <property type="match status" value="1"/>
</dbReference>
<dbReference type="EMBL" id="CP036287">
    <property type="protein sequence ID" value="QDU68014.1"/>
    <property type="molecule type" value="Genomic_DNA"/>
</dbReference>
<feature type="coiled-coil region" evidence="2">
    <location>
        <begin position="277"/>
        <end position="304"/>
    </location>
</feature>
<comment type="similarity">
    <text evidence="1">Belongs to the outer membrane factor (OMF) (TC 1.B.17) family.</text>
</comment>
<evidence type="ECO:0000256" key="1">
    <source>
        <dbReference type="ARBA" id="ARBA00007613"/>
    </source>
</evidence>
<dbReference type="PANTHER" id="PTHR30203">
    <property type="entry name" value="OUTER MEMBRANE CATION EFFLUX PROTEIN"/>
    <property type="match status" value="1"/>
</dbReference>
<name>A0A518BM12_9BACT</name>
<dbReference type="AlphaFoldDB" id="A0A518BM12"/>
<dbReference type="SUPFAM" id="SSF56954">
    <property type="entry name" value="Outer membrane efflux proteins (OEP)"/>
    <property type="match status" value="1"/>
</dbReference>
<dbReference type="RefSeq" id="WP_145066671.1">
    <property type="nucleotide sequence ID" value="NZ_CP036287.1"/>
</dbReference>
<dbReference type="GO" id="GO:0015562">
    <property type="term" value="F:efflux transmembrane transporter activity"/>
    <property type="evidence" value="ECO:0007669"/>
    <property type="project" value="InterPro"/>
</dbReference>
<evidence type="ECO:0000313" key="3">
    <source>
        <dbReference type="EMBL" id="QDU68014.1"/>
    </source>
</evidence>
<keyword evidence="4" id="KW-1185">Reference proteome</keyword>
<protein>
    <submittedName>
        <fullName evidence="3">Cobalt-zinc-cadmium resistance protein CzcC</fullName>
    </submittedName>
</protein>
<dbReference type="PANTHER" id="PTHR30203:SF24">
    <property type="entry name" value="BLR4935 PROTEIN"/>
    <property type="match status" value="1"/>
</dbReference>
<keyword evidence="2" id="KW-0175">Coiled coil</keyword>
<evidence type="ECO:0000313" key="4">
    <source>
        <dbReference type="Proteomes" id="UP000316921"/>
    </source>
</evidence>
<dbReference type="Gene3D" id="1.20.1600.10">
    <property type="entry name" value="Outer membrane efflux proteins (OEP)"/>
    <property type="match status" value="1"/>
</dbReference>
<organism evidence="3 4">
    <name type="scientific">Engelhardtia mirabilis</name>
    <dbReference type="NCBI Taxonomy" id="2528011"/>
    <lineage>
        <taxon>Bacteria</taxon>
        <taxon>Pseudomonadati</taxon>
        <taxon>Planctomycetota</taxon>
        <taxon>Planctomycetia</taxon>
        <taxon>Planctomycetia incertae sedis</taxon>
        <taxon>Engelhardtia</taxon>
    </lineage>
</organism>
<evidence type="ECO:0000256" key="2">
    <source>
        <dbReference type="SAM" id="Coils"/>
    </source>
</evidence>
<gene>
    <name evidence="3" type="primary">czcC</name>
    <name evidence="3" type="ORF">Pla133_31050</name>
</gene>
<reference evidence="3 4" key="1">
    <citation type="submission" date="2019-02" db="EMBL/GenBank/DDBJ databases">
        <title>Deep-cultivation of Planctomycetes and their phenomic and genomic characterization uncovers novel biology.</title>
        <authorList>
            <person name="Wiegand S."/>
            <person name="Jogler M."/>
            <person name="Boedeker C."/>
            <person name="Pinto D."/>
            <person name="Vollmers J."/>
            <person name="Rivas-Marin E."/>
            <person name="Kohn T."/>
            <person name="Peeters S.H."/>
            <person name="Heuer A."/>
            <person name="Rast P."/>
            <person name="Oberbeckmann S."/>
            <person name="Bunk B."/>
            <person name="Jeske O."/>
            <person name="Meyerdierks A."/>
            <person name="Storesund J.E."/>
            <person name="Kallscheuer N."/>
            <person name="Luecker S."/>
            <person name="Lage O.M."/>
            <person name="Pohl T."/>
            <person name="Merkel B.J."/>
            <person name="Hornburger P."/>
            <person name="Mueller R.-W."/>
            <person name="Bruemmer F."/>
            <person name="Labrenz M."/>
            <person name="Spormann A.M."/>
            <person name="Op den Camp H."/>
            <person name="Overmann J."/>
            <person name="Amann R."/>
            <person name="Jetten M.S.M."/>
            <person name="Mascher T."/>
            <person name="Medema M.H."/>
            <person name="Devos D.P."/>
            <person name="Kaster A.-K."/>
            <person name="Ovreas L."/>
            <person name="Rohde M."/>
            <person name="Galperin M.Y."/>
            <person name="Jogler C."/>
        </authorList>
    </citation>
    <scope>NUCLEOTIDE SEQUENCE [LARGE SCALE GENOMIC DNA]</scope>
    <source>
        <strain evidence="3 4">Pla133</strain>
    </source>
</reference>
<proteinExistence type="inferred from homology"/>